<dbReference type="AlphaFoldDB" id="X1JV65"/>
<evidence type="ECO:0000313" key="1">
    <source>
        <dbReference type="EMBL" id="GAH85305.1"/>
    </source>
</evidence>
<comment type="caution">
    <text evidence="1">The sequence shown here is derived from an EMBL/GenBank/DDBJ whole genome shotgun (WGS) entry which is preliminary data.</text>
</comment>
<organism evidence="1">
    <name type="scientific">marine sediment metagenome</name>
    <dbReference type="NCBI Taxonomy" id="412755"/>
    <lineage>
        <taxon>unclassified sequences</taxon>
        <taxon>metagenomes</taxon>
        <taxon>ecological metagenomes</taxon>
    </lineage>
</organism>
<accession>X1JV65</accession>
<name>X1JV65_9ZZZZ</name>
<proteinExistence type="predicted"/>
<sequence>GYNVALNRGQAQKSPENKIYRRIVEHKLYQFTPAKARKKKKGQKS</sequence>
<feature type="non-terminal residue" evidence="1">
    <location>
        <position position="1"/>
    </location>
</feature>
<dbReference type="EMBL" id="BARU01041145">
    <property type="protein sequence ID" value="GAH85305.1"/>
    <property type="molecule type" value="Genomic_DNA"/>
</dbReference>
<protein>
    <submittedName>
        <fullName evidence="1">Uncharacterized protein</fullName>
    </submittedName>
</protein>
<gene>
    <name evidence="1" type="ORF">S03H2_63486</name>
</gene>
<reference evidence="1" key="1">
    <citation type="journal article" date="2014" name="Front. Microbiol.">
        <title>High frequency of phylogenetically diverse reductive dehalogenase-homologous genes in deep subseafloor sedimentary metagenomes.</title>
        <authorList>
            <person name="Kawai M."/>
            <person name="Futagami T."/>
            <person name="Toyoda A."/>
            <person name="Takaki Y."/>
            <person name="Nishi S."/>
            <person name="Hori S."/>
            <person name="Arai W."/>
            <person name="Tsubouchi T."/>
            <person name="Morono Y."/>
            <person name="Uchiyama I."/>
            <person name="Ito T."/>
            <person name="Fujiyama A."/>
            <person name="Inagaki F."/>
            <person name="Takami H."/>
        </authorList>
    </citation>
    <scope>NUCLEOTIDE SEQUENCE</scope>
    <source>
        <strain evidence="1">Expedition CK06-06</strain>
    </source>
</reference>